<feature type="transmembrane region" description="Helical" evidence="7">
    <location>
        <begin position="149"/>
        <end position="171"/>
    </location>
</feature>
<keyword evidence="3" id="KW-0813">Transport</keyword>
<keyword evidence="11" id="KW-1185">Reference proteome</keyword>
<evidence type="ECO:0000256" key="4">
    <source>
        <dbReference type="ARBA" id="ARBA00022692"/>
    </source>
</evidence>
<keyword evidence="5 7" id="KW-1133">Transmembrane helix</keyword>
<sequence length="556" mass="59238">MELELDTFGLTAAILAIAGAVAFLAHRAKQPLIIAFILVGIVVGPNVLGLVEEAEALDLLAEIGIAILLFLVGLKLDIRLVRSIGTVALLTGLGQVVFTSLIGWVIAVLFGIDLVAAIYVAVALTFSSTIIIVKLLTDKRELDELHGRIALGFLIVQDIVVILAMIALTSFGGGRDGSIGEQALFLIISAVGLLGGLYVVARWVLPWLLKLLATSQELLIVWSVAWAVALAALTDILGFSIEVGAFLAGFALASTRYRETIAASLSGLRDFLLLFFFITLGAQLDFSAIGEQIPAAIVFSLFVLIGNPLIVLIIMGLMGYPSRVGFLAGLAVAQISEFSLILIALGRDLDQVGDDMVGLVTLVGLITIAGSTYLILYSKQIYAWLEPALRIFERKRTVPATDYEPETYDAIVFGYGRFGKQLVAEIVGTGCTVLVVEWDPYAQAQIDDADLADRVTVVFGDASSPDFPDALPIRHARWIISTVPDAGTSIVLATALRQHGATCPIAVTAHTDAVGSLYDAAVADGTISTVLHPFRDAADDAIDTLRRLENTEPETP</sequence>
<feature type="transmembrane region" description="Helical" evidence="7">
    <location>
        <begin position="217"/>
        <end position="233"/>
    </location>
</feature>
<feature type="domain" description="Cation/H+ exchanger transmembrane" evidence="8">
    <location>
        <begin position="15"/>
        <end position="369"/>
    </location>
</feature>
<dbReference type="PANTHER" id="PTHR42751:SF3">
    <property type="entry name" value="SODIUM_GLUTAMATE SYMPORTER"/>
    <property type="match status" value="1"/>
</dbReference>
<evidence type="ECO:0000256" key="6">
    <source>
        <dbReference type="ARBA" id="ARBA00023136"/>
    </source>
</evidence>
<protein>
    <submittedName>
        <fullName evidence="10">Sodium:proton exchanger</fullName>
    </submittedName>
</protein>
<dbReference type="GO" id="GO:0016020">
    <property type="term" value="C:membrane"/>
    <property type="evidence" value="ECO:0007669"/>
    <property type="project" value="UniProtKB-SubCell"/>
</dbReference>
<feature type="transmembrane region" description="Helical" evidence="7">
    <location>
        <begin position="6"/>
        <end position="25"/>
    </location>
</feature>
<comment type="similarity">
    <text evidence="2">Belongs to the monovalent cation:proton antiporter 2 (CPA2) transporter (TC 2.A.37) family.</text>
</comment>
<keyword evidence="4 7" id="KW-0812">Transmembrane</keyword>
<evidence type="ECO:0000256" key="5">
    <source>
        <dbReference type="ARBA" id="ARBA00022989"/>
    </source>
</evidence>
<dbReference type="PANTHER" id="PTHR42751">
    <property type="entry name" value="SODIUM/HYDROGEN EXCHANGER FAMILY/TRKA DOMAIN PROTEIN"/>
    <property type="match status" value="1"/>
</dbReference>
<reference evidence="10 11" key="1">
    <citation type="submission" date="2020-03" db="EMBL/GenBank/DDBJ databases">
        <title>Chryseoglobus sp. isolated from a deep-sea seamount.</title>
        <authorList>
            <person name="Zhang D.-C."/>
        </authorList>
    </citation>
    <scope>NUCLEOTIDE SEQUENCE [LARGE SCALE GENOMIC DNA]</scope>
    <source>
        <strain evidence="10 11">KN1116</strain>
    </source>
</reference>
<evidence type="ECO:0000256" key="3">
    <source>
        <dbReference type="ARBA" id="ARBA00022448"/>
    </source>
</evidence>
<feature type="transmembrane region" description="Helical" evidence="7">
    <location>
        <begin position="324"/>
        <end position="345"/>
    </location>
</feature>
<dbReference type="InterPro" id="IPR006153">
    <property type="entry name" value="Cation/H_exchanger_TM"/>
</dbReference>
<dbReference type="GO" id="GO:1902600">
    <property type="term" value="P:proton transmembrane transport"/>
    <property type="evidence" value="ECO:0007669"/>
    <property type="project" value="InterPro"/>
</dbReference>
<dbReference type="SUPFAM" id="SSF51735">
    <property type="entry name" value="NAD(P)-binding Rossmann-fold domains"/>
    <property type="match status" value="1"/>
</dbReference>
<organism evidence="10 11">
    <name type="scientific">Microcella pacifica</name>
    <dbReference type="NCBI Taxonomy" id="2591847"/>
    <lineage>
        <taxon>Bacteria</taxon>
        <taxon>Bacillati</taxon>
        <taxon>Actinomycetota</taxon>
        <taxon>Actinomycetes</taxon>
        <taxon>Micrococcales</taxon>
        <taxon>Microbacteriaceae</taxon>
        <taxon>Microcella</taxon>
    </lineage>
</organism>
<dbReference type="Pfam" id="PF00999">
    <property type="entry name" value="Na_H_Exchanger"/>
    <property type="match status" value="1"/>
</dbReference>
<keyword evidence="6 7" id="KW-0472">Membrane</keyword>
<dbReference type="GO" id="GO:0015297">
    <property type="term" value="F:antiporter activity"/>
    <property type="evidence" value="ECO:0007669"/>
    <property type="project" value="InterPro"/>
</dbReference>
<gene>
    <name evidence="10" type="ORF">FK219_008715</name>
</gene>
<evidence type="ECO:0000256" key="7">
    <source>
        <dbReference type="SAM" id="Phobius"/>
    </source>
</evidence>
<feature type="transmembrane region" description="Helical" evidence="7">
    <location>
        <begin position="183"/>
        <end position="205"/>
    </location>
</feature>
<evidence type="ECO:0000256" key="1">
    <source>
        <dbReference type="ARBA" id="ARBA00004141"/>
    </source>
</evidence>
<evidence type="ECO:0000313" key="10">
    <source>
        <dbReference type="EMBL" id="NHF63320.1"/>
    </source>
</evidence>
<dbReference type="InterPro" id="IPR036291">
    <property type="entry name" value="NAD(P)-bd_dom_sf"/>
</dbReference>
<dbReference type="GO" id="GO:0006813">
    <property type="term" value="P:potassium ion transport"/>
    <property type="evidence" value="ECO:0007669"/>
    <property type="project" value="InterPro"/>
</dbReference>
<dbReference type="Pfam" id="PF02254">
    <property type="entry name" value="TrkA_N"/>
    <property type="match status" value="1"/>
</dbReference>
<comment type="caution">
    <text evidence="10">The sequence shown here is derived from an EMBL/GenBank/DDBJ whole genome shotgun (WGS) entry which is preliminary data.</text>
</comment>
<feature type="transmembrane region" description="Helical" evidence="7">
    <location>
        <begin position="116"/>
        <end position="137"/>
    </location>
</feature>
<dbReference type="OrthoDB" id="3418949at2"/>
<evidence type="ECO:0000259" key="8">
    <source>
        <dbReference type="Pfam" id="PF00999"/>
    </source>
</evidence>
<feature type="transmembrane region" description="Helical" evidence="7">
    <location>
        <begin position="86"/>
        <end position="110"/>
    </location>
</feature>
<dbReference type="InterPro" id="IPR038770">
    <property type="entry name" value="Na+/solute_symporter_sf"/>
</dbReference>
<dbReference type="RefSeq" id="WP_152583726.1">
    <property type="nucleotide sequence ID" value="NZ_JAVJPO010000010.1"/>
</dbReference>
<feature type="transmembrane region" description="Helical" evidence="7">
    <location>
        <begin position="32"/>
        <end position="51"/>
    </location>
</feature>
<evidence type="ECO:0000259" key="9">
    <source>
        <dbReference type="Pfam" id="PF02254"/>
    </source>
</evidence>
<dbReference type="Proteomes" id="UP000818266">
    <property type="component" value="Unassembled WGS sequence"/>
</dbReference>
<proteinExistence type="inferred from homology"/>
<accession>A0A9E5MI89</accession>
<dbReference type="EMBL" id="VIKT02000013">
    <property type="protein sequence ID" value="NHF63320.1"/>
    <property type="molecule type" value="Genomic_DNA"/>
</dbReference>
<feature type="transmembrane region" description="Helical" evidence="7">
    <location>
        <begin position="295"/>
        <end position="317"/>
    </location>
</feature>
<dbReference type="Gene3D" id="1.20.1530.20">
    <property type="match status" value="1"/>
</dbReference>
<feature type="transmembrane region" description="Helical" evidence="7">
    <location>
        <begin position="357"/>
        <end position="376"/>
    </location>
</feature>
<comment type="subcellular location">
    <subcellularLocation>
        <location evidence="1">Membrane</location>
        <topology evidence="1">Multi-pass membrane protein</topology>
    </subcellularLocation>
</comment>
<dbReference type="AlphaFoldDB" id="A0A9E5MI89"/>
<dbReference type="InterPro" id="IPR003148">
    <property type="entry name" value="RCK_N"/>
</dbReference>
<evidence type="ECO:0000256" key="2">
    <source>
        <dbReference type="ARBA" id="ARBA00005551"/>
    </source>
</evidence>
<dbReference type="Gene3D" id="3.40.50.720">
    <property type="entry name" value="NAD(P)-binding Rossmann-like Domain"/>
    <property type="match status" value="1"/>
</dbReference>
<feature type="transmembrane region" description="Helical" evidence="7">
    <location>
        <begin position="57"/>
        <end position="74"/>
    </location>
</feature>
<evidence type="ECO:0000313" key="11">
    <source>
        <dbReference type="Proteomes" id="UP000818266"/>
    </source>
</evidence>
<feature type="domain" description="RCK N-terminal" evidence="9">
    <location>
        <begin position="411"/>
        <end position="528"/>
    </location>
</feature>
<name>A0A9E5MI89_9MICO</name>